<organism evidence="2 3">
    <name type="scientific">Microcystis wesenbergii Mw_QC_S_20081001_S30D</name>
    <dbReference type="NCBI Taxonomy" id="2486245"/>
    <lineage>
        <taxon>Bacteria</taxon>
        <taxon>Bacillati</taxon>
        <taxon>Cyanobacteriota</taxon>
        <taxon>Cyanophyceae</taxon>
        <taxon>Oscillatoriophycideae</taxon>
        <taxon>Chroococcales</taxon>
        <taxon>Microcystaceae</taxon>
        <taxon>Microcystis</taxon>
    </lineage>
</organism>
<dbReference type="Proteomes" id="UP000320523">
    <property type="component" value="Unassembled WGS sequence"/>
</dbReference>
<dbReference type="AlphaFoldDB" id="A0A552JA04"/>
<sequence>MLQVVPVTSYQLPVISYQLSVTSYQESGVRSLRVSPGATVGTAKHESGTFPSYTPHPTPYTPLPHFPTPH</sequence>
<comment type="caution">
    <text evidence="2">The sequence shown here is derived from an EMBL/GenBank/DDBJ whole genome shotgun (WGS) entry which is preliminary data.</text>
</comment>
<reference evidence="2 3" key="1">
    <citation type="submission" date="2019-01" db="EMBL/GenBank/DDBJ databases">
        <title>Coherence of Microcystis species and biogeography revealed through population genomics.</title>
        <authorList>
            <person name="Perez-Carrascal O.M."/>
            <person name="Terrat Y."/>
            <person name="Giani A."/>
            <person name="Fortin N."/>
            <person name="Tromas N."/>
            <person name="Shapiro B.J."/>
        </authorList>
    </citation>
    <scope>NUCLEOTIDE SEQUENCE [LARGE SCALE GENOMIC DNA]</scope>
    <source>
        <strain evidence="2">Mw_QC_S_20081001_S30D</strain>
    </source>
</reference>
<feature type="compositionally biased region" description="Pro residues" evidence="1">
    <location>
        <begin position="54"/>
        <end position="70"/>
    </location>
</feature>
<feature type="region of interest" description="Disordered" evidence="1">
    <location>
        <begin position="36"/>
        <end position="70"/>
    </location>
</feature>
<gene>
    <name evidence="2" type="ORF">EWV75_20205</name>
</gene>
<accession>A0A552JA04</accession>
<evidence type="ECO:0000313" key="3">
    <source>
        <dbReference type="Proteomes" id="UP000320523"/>
    </source>
</evidence>
<protein>
    <submittedName>
        <fullName evidence="2">Uncharacterized protein</fullName>
    </submittedName>
</protein>
<name>A0A552JA04_9CHRO</name>
<evidence type="ECO:0000256" key="1">
    <source>
        <dbReference type="SAM" id="MobiDB-lite"/>
    </source>
</evidence>
<evidence type="ECO:0000313" key="2">
    <source>
        <dbReference type="EMBL" id="TRU92606.1"/>
    </source>
</evidence>
<dbReference type="EMBL" id="SFAT01000190">
    <property type="protein sequence ID" value="TRU92606.1"/>
    <property type="molecule type" value="Genomic_DNA"/>
</dbReference>
<proteinExistence type="predicted"/>